<evidence type="ECO:0000256" key="1">
    <source>
        <dbReference type="ARBA" id="ARBA00022603"/>
    </source>
</evidence>
<feature type="domain" description="SAM-dependent MTase RsmB/NOP-type" evidence="6">
    <location>
        <begin position="220"/>
        <end position="518"/>
    </location>
</feature>
<dbReference type="AlphaFoldDB" id="A0AAD3D6J9"/>
<keyword evidence="4 5" id="KW-0694">RNA-binding</keyword>
<evidence type="ECO:0000313" key="8">
    <source>
        <dbReference type="Proteomes" id="UP001054902"/>
    </source>
</evidence>
<evidence type="ECO:0000256" key="5">
    <source>
        <dbReference type="PROSITE-ProRule" id="PRU01023"/>
    </source>
</evidence>
<evidence type="ECO:0000256" key="3">
    <source>
        <dbReference type="ARBA" id="ARBA00022691"/>
    </source>
</evidence>
<dbReference type="InterPro" id="IPR049560">
    <property type="entry name" value="MeTrfase_RsmB-F_NOP2_cat"/>
</dbReference>
<evidence type="ECO:0000313" key="7">
    <source>
        <dbReference type="EMBL" id="GFH57445.1"/>
    </source>
</evidence>
<evidence type="ECO:0000256" key="2">
    <source>
        <dbReference type="ARBA" id="ARBA00022679"/>
    </source>
</evidence>
<dbReference type="InterPro" id="IPR029063">
    <property type="entry name" value="SAM-dependent_MTases_sf"/>
</dbReference>
<dbReference type="GO" id="GO:0005730">
    <property type="term" value="C:nucleolus"/>
    <property type="evidence" value="ECO:0007669"/>
    <property type="project" value="TreeGrafter"/>
</dbReference>
<feature type="active site" description="Nucleophile" evidence="5">
    <location>
        <position position="458"/>
    </location>
</feature>
<keyword evidence="2 5" id="KW-0808">Transferase</keyword>
<dbReference type="PANTHER" id="PTHR22807">
    <property type="entry name" value="NOP2 YEAST -RELATED NOL1/NOP2/FMU SUN DOMAIN-CONTAINING"/>
    <property type="match status" value="1"/>
</dbReference>
<dbReference type="GO" id="GO:0000470">
    <property type="term" value="P:maturation of LSU-rRNA"/>
    <property type="evidence" value="ECO:0007669"/>
    <property type="project" value="TreeGrafter"/>
</dbReference>
<dbReference type="InterPro" id="IPR023267">
    <property type="entry name" value="RCMT"/>
</dbReference>
<accession>A0AAD3D6J9</accession>
<evidence type="ECO:0000259" key="6">
    <source>
        <dbReference type="PROSITE" id="PS51686"/>
    </source>
</evidence>
<keyword evidence="1 5" id="KW-0489">Methyltransferase</keyword>
<dbReference type="PANTHER" id="PTHR22807:SF30">
    <property type="entry name" value="28S RRNA (CYTOSINE(4447)-C(5))-METHYLTRANSFERASE-RELATED"/>
    <property type="match status" value="1"/>
</dbReference>
<dbReference type="GO" id="GO:0009383">
    <property type="term" value="F:rRNA (cytosine-C5-)-methyltransferase activity"/>
    <property type="evidence" value="ECO:0007669"/>
    <property type="project" value="TreeGrafter"/>
</dbReference>
<sequence length="520" mass="59441">MISSSILTILICAKLTTSTFGFLTGNGIIIKNKKSFRSSFLLASFVLEETSDETLRDLATDALLPVIYNSWNEELSKRDGNNDHLYTESSTIDAERALKKCLRSYQKIIIEKDIGIEERQRSRKRLNDLVLGTSLMRIRYQFLCKNEFDNSQSKSEKRKVIRRMIDMHADFLDGNINEEMLKPIDAIESKIERISVKYSLPVFFVEMMVQQYGSNNAERFADTFSKPGPIYIRRNSIRCRSDQVLIQRLKDECFAKVLKTKLEKKNHPDGCLQLLPDENWNSSKISIWSMNAWKNGWFEVQDAGSQIIASALEAKHHETIVDYCCGNGGKTFAIASYMNSDAVERRCQPNGNIIAHDIVNDRMKQLKGSFTRTGCNSLQPDLVKTTLDDGVQFTGSIADAVLVDAPCSSTGVLRRRPSQRFKISQEEITKDFPRIQLKILKEASNLVKPGGRLVYATCSIFAHENQDVANAFENSIHFIDKWEPWPFQNHDNNEQSHYKSLLPNADNDGFFIARWKRKTQ</sequence>
<dbReference type="PROSITE" id="PS51686">
    <property type="entry name" value="SAM_MT_RSMB_NOP"/>
    <property type="match status" value="1"/>
</dbReference>
<name>A0AAD3D6J9_9STRA</name>
<comment type="similarity">
    <text evidence="5">Belongs to the class I-like SAM-binding methyltransferase superfamily. RsmB/NOP family.</text>
</comment>
<dbReference type="PRINTS" id="PR02008">
    <property type="entry name" value="RCMTFAMILY"/>
</dbReference>
<proteinExistence type="inferred from homology"/>
<organism evidence="7 8">
    <name type="scientific">Chaetoceros tenuissimus</name>
    <dbReference type="NCBI Taxonomy" id="426638"/>
    <lineage>
        <taxon>Eukaryota</taxon>
        <taxon>Sar</taxon>
        <taxon>Stramenopiles</taxon>
        <taxon>Ochrophyta</taxon>
        <taxon>Bacillariophyta</taxon>
        <taxon>Coscinodiscophyceae</taxon>
        <taxon>Chaetocerotophycidae</taxon>
        <taxon>Chaetocerotales</taxon>
        <taxon>Chaetocerotaceae</taxon>
        <taxon>Chaetoceros</taxon>
    </lineage>
</organism>
<keyword evidence="3 5" id="KW-0949">S-adenosyl-L-methionine</keyword>
<dbReference type="EMBL" id="BLLK01000058">
    <property type="protein sequence ID" value="GFH57445.1"/>
    <property type="molecule type" value="Genomic_DNA"/>
</dbReference>
<feature type="binding site" evidence="5">
    <location>
        <position position="404"/>
    </location>
    <ligand>
        <name>S-adenosyl-L-methionine</name>
        <dbReference type="ChEBI" id="CHEBI:59789"/>
    </ligand>
</feature>
<dbReference type="GO" id="GO:0070475">
    <property type="term" value="P:rRNA base methylation"/>
    <property type="evidence" value="ECO:0007669"/>
    <property type="project" value="TreeGrafter"/>
</dbReference>
<evidence type="ECO:0000256" key="4">
    <source>
        <dbReference type="ARBA" id="ARBA00022884"/>
    </source>
</evidence>
<dbReference type="Gene3D" id="3.40.50.150">
    <property type="entry name" value="Vaccinia Virus protein VP39"/>
    <property type="match status" value="1"/>
</dbReference>
<gene>
    <name evidence="7" type="ORF">CTEN210_13921</name>
</gene>
<dbReference type="SUPFAM" id="SSF53335">
    <property type="entry name" value="S-adenosyl-L-methionine-dependent methyltransferases"/>
    <property type="match status" value="1"/>
</dbReference>
<dbReference type="Proteomes" id="UP001054902">
    <property type="component" value="Unassembled WGS sequence"/>
</dbReference>
<comment type="caution">
    <text evidence="7">The sequence shown here is derived from an EMBL/GenBank/DDBJ whole genome shotgun (WGS) entry which is preliminary data.</text>
</comment>
<dbReference type="GO" id="GO:0003723">
    <property type="term" value="F:RNA binding"/>
    <property type="evidence" value="ECO:0007669"/>
    <property type="project" value="UniProtKB-UniRule"/>
</dbReference>
<dbReference type="InterPro" id="IPR001678">
    <property type="entry name" value="MeTrfase_RsmB-F_NOP2_dom"/>
</dbReference>
<protein>
    <recommendedName>
        <fullName evidence="6">SAM-dependent MTase RsmB/NOP-type domain-containing protein</fullName>
    </recommendedName>
</protein>
<comment type="caution">
    <text evidence="5">Lacks conserved residue(s) required for the propagation of feature annotation.</text>
</comment>
<dbReference type="Pfam" id="PF01189">
    <property type="entry name" value="Methyltr_RsmB-F"/>
    <property type="match status" value="1"/>
</dbReference>
<reference evidence="7 8" key="1">
    <citation type="journal article" date="2021" name="Sci. Rep.">
        <title>The genome of the diatom Chaetoceros tenuissimus carries an ancient integrated fragment of an extant virus.</title>
        <authorList>
            <person name="Hongo Y."/>
            <person name="Kimura K."/>
            <person name="Takaki Y."/>
            <person name="Yoshida Y."/>
            <person name="Baba S."/>
            <person name="Kobayashi G."/>
            <person name="Nagasaki K."/>
            <person name="Hano T."/>
            <person name="Tomaru Y."/>
        </authorList>
    </citation>
    <scope>NUCLEOTIDE SEQUENCE [LARGE SCALE GENOMIC DNA]</scope>
    <source>
        <strain evidence="7 8">NIES-3715</strain>
    </source>
</reference>
<feature type="binding site" evidence="5">
    <location>
        <position position="357"/>
    </location>
    <ligand>
        <name>S-adenosyl-L-methionine</name>
        <dbReference type="ChEBI" id="CHEBI:59789"/>
    </ligand>
</feature>
<keyword evidence="8" id="KW-1185">Reference proteome</keyword>